<evidence type="ECO:0000313" key="4">
    <source>
        <dbReference type="Proteomes" id="UP000005237"/>
    </source>
</evidence>
<sequence length="522" mass="60093">MIVKLSVKIAKIIGSQGSDNALTMKNKEDKDKLLHQCILHFKMNDGKYKEFRSNPGLQESDVITFLKKHDRMAIRKVAFEFCQLQNKFFYAAADGYDIIEKGIWAKPKELQHFAKYFMSVLQVREDELDDSYELLSTPYNTRGSTLYQTKVSSRIELEVQKNGLSKNSFAHKRSDNENSVPLLSNPSSEQDYESCNVNRSYASPSSYSDHQLLTENKKSDRACREKLNKASLLAALDKLLQKRKTVRVNKVETTEPLPQVRISQNQKNQETVIIIPNYIPAISGQVQSTNMLNNFYGANKCEQLLRKIDMNSFDKDVLIGGFQYIDTKCGNIHLDHNLLLYYRFICNKRACFYVSISALVVCLFSTICMFFGVYTVNLWLDVFLIVANTVVAIIMMFGLYYDKAALLVPFIVSEITQCVCFFILANYVLYYTIVFRRQKFYQKFDQMLMVISIYLGIIICIGAIWAATKCYHYLRQKAEGIYPDTGERCIFYGSIQVHFRFFRSEIGIPSEVGIPTELGTRI</sequence>
<dbReference type="AlphaFoldDB" id="A0A8R1E063"/>
<protein>
    <submittedName>
        <fullName evidence="3">Uncharacterized protein</fullName>
    </submittedName>
</protein>
<accession>A0A8R1E063</accession>
<evidence type="ECO:0000256" key="2">
    <source>
        <dbReference type="SAM" id="Phobius"/>
    </source>
</evidence>
<feature type="transmembrane region" description="Helical" evidence="2">
    <location>
        <begin position="378"/>
        <end position="401"/>
    </location>
</feature>
<dbReference type="EnsemblMetazoa" id="CJA17816b.1">
    <property type="protein sequence ID" value="CJA17816b.1"/>
    <property type="gene ID" value="WBGene00137022"/>
</dbReference>
<keyword evidence="2" id="KW-0812">Transmembrane</keyword>
<reference evidence="3" key="2">
    <citation type="submission" date="2022-06" db="UniProtKB">
        <authorList>
            <consortium name="EnsemblMetazoa"/>
        </authorList>
    </citation>
    <scope>IDENTIFICATION</scope>
    <source>
        <strain evidence="3">DF5081</strain>
    </source>
</reference>
<feature type="transmembrane region" description="Helical" evidence="2">
    <location>
        <begin position="352"/>
        <end position="371"/>
    </location>
</feature>
<feature type="compositionally biased region" description="Polar residues" evidence="1">
    <location>
        <begin position="177"/>
        <end position="214"/>
    </location>
</feature>
<reference evidence="4" key="1">
    <citation type="submission" date="2010-08" db="EMBL/GenBank/DDBJ databases">
        <authorList>
            <consortium name="Caenorhabditis japonica Sequencing Consortium"/>
            <person name="Wilson R.K."/>
        </authorList>
    </citation>
    <scope>NUCLEOTIDE SEQUENCE [LARGE SCALE GENOMIC DNA]</scope>
    <source>
        <strain evidence="4">DF5081</strain>
    </source>
</reference>
<feature type="region of interest" description="Disordered" evidence="1">
    <location>
        <begin position="166"/>
        <end position="219"/>
    </location>
</feature>
<evidence type="ECO:0000256" key="1">
    <source>
        <dbReference type="SAM" id="MobiDB-lite"/>
    </source>
</evidence>
<name>A0A8R1E063_CAEJA</name>
<proteinExistence type="predicted"/>
<keyword evidence="4" id="KW-1185">Reference proteome</keyword>
<keyword evidence="2" id="KW-0472">Membrane</keyword>
<feature type="transmembrane region" description="Helical" evidence="2">
    <location>
        <begin position="407"/>
        <end position="435"/>
    </location>
</feature>
<feature type="transmembrane region" description="Helical" evidence="2">
    <location>
        <begin position="447"/>
        <end position="467"/>
    </location>
</feature>
<evidence type="ECO:0000313" key="3">
    <source>
        <dbReference type="EnsemblMetazoa" id="CJA17816b.1"/>
    </source>
</evidence>
<organism evidence="3 4">
    <name type="scientific">Caenorhabditis japonica</name>
    <dbReference type="NCBI Taxonomy" id="281687"/>
    <lineage>
        <taxon>Eukaryota</taxon>
        <taxon>Metazoa</taxon>
        <taxon>Ecdysozoa</taxon>
        <taxon>Nematoda</taxon>
        <taxon>Chromadorea</taxon>
        <taxon>Rhabditida</taxon>
        <taxon>Rhabditina</taxon>
        <taxon>Rhabditomorpha</taxon>
        <taxon>Rhabditoidea</taxon>
        <taxon>Rhabditidae</taxon>
        <taxon>Peloderinae</taxon>
        <taxon>Caenorhabditis</taxon>
    </lineage>
</organism>
<dbReference type="Proteomes" id="UP000005237">
    <property type="component" value="Unassembled WGS sequence"/>
</dbReference>
<keyword evidence="2" id="KW-1133">Transmembrane helix</keyword>